<reference evidence="4" key="1">
    <citation type="submission" date="2022-11" db="UniProtKB">
        <authorList>
            <consortium name="WormBaseParasite"/>
        </authorList>
    </citation>
    <scope>IDENTIFICATION</scope>
</reference>
<keyword evidence="2" id="KW-1133">Transmembrane helix</keyword>
<keyword evidence="2" id="KW-0472">Membrane</keyword>
<sequence length="312" mass="34922">MLQLCIGIDRLISVTFPFWYKANGKNVTFKFIIVISCIKLIITWYIIYIGSSAHWEKPVMCTLGDPSNQPENYYFTNIGAIVIYCIEFLCYALIWLIIWGRKSTIPETVKKLTISLSVFMSIGLICYILNIFFAKAIMPILNLDAFSIEYFVSPISLVLQSMAYGSSAPVLYFCNAQYRSAFRTQFGHQATKVTIVRTIIDVSALPFRPRRFGPALSAPQFQPQGRFGPALSAPQFQPQGRFGPGRFGHKEIVGPKVLGPKGLGPKGLGRKVWGRKVWAEGLGPKRWGRNVPRPKGRGRKGGAEKTPTQFNG</sequence>
<name>A0A914H972_GLORO</name>
<dbReference type="InterPro" id="IPR019424">
    <property type="entry name" value="7TM_GPCR_Srsx"/>
</dbReference>
<feature type="compositionally biased region" description="Basic residues" evidence="1">
    <location>
        <begin position="286"/>
        <end position="300"/>
    </location>
</feature>
<organism evidence="3 4">
    <name type="scientific">Globodera rostochiensis</name>
    <name type="common">Golden nematode worm</name>
    <name type="synonym">Heterodera rostochiensis</name>
    <dbReference type="NCBI Taxonomy" id="31243"/>
    <lineage>
        <taxon>Eukaryota</taxon>
        <taxon>Metazoa</taxon>
        <taxon>Ecdysozoa</taxon>
        <taxon>Nematoda</taxon>
        <taxon>Chromadorea</taxon>
        <taxon>Rhabditida</taxon>
        <taxon>Tylenchina</taxon>
        <taxon>Tylenchomorpha</taxon>
        <taxon>Tylenchoidea</taxon>
        <taxon>Heteroderidae</taxon>
        <taxon>Heteroderinae</taxon>
        <taxon>Globodera</taxon>
    </lineage>
</organism>
<evidence type="ECO:0000256" key="2">
    <source>
        <dbReference type="SAM" id="Phobius"/>
    </source>
</evidence>
<evidence type="ECO:0000313" key="3">
    <source>
        <dbReference type="Proteomes" id="UP000887572"/>
    </source>
</evidence>
<keyword evidence="3" id="KW-1185">Reference proteome</keyword>
<protein>
    <submittedName>
        <fullName evidence="4">Serpentine receptor class gamma</fullName>
    </submittedName>
</protein>
<keyword evidence="2" id="KW-0812">Transmembrane</keyword>
<evidence type="ECO:0000313" key="4">
    <source>
        <dbReference type="WBParaSite" id="Gr19_v10_g14938.t1"/>
    </source>
</evidence>
<dbReference type="PANTHER" id="PTHR23360">
    <property type="entry name" value="G-PROTEIN COUPLED RECEPTORS FAMILY 1 PROFILE DOMAIN-CONTAINING PROTEIN-RELATED"/>
    <property type="match status" value="1"/>
</dbReference>
<dbReference type="Proteomes" id="UP000887572">
    <property type="component" value="Unplaced"/>
</dbReference>
<proteinExistence type="predicted"/>
<feature type="transmembrane region" description="Helical" evidence="2">
    <location>
        <begin position="112"/>
        <end position="138"/>
    </location>
</feature>
<dbReference type="Gene3D" id="1.20.1070.10">
    <property type="entry name" value="Rhodopsin 7-helix transmembrane proteins"/>
    <property type="match status" value="1"/>
</dbReference>
<feature type="transmembrane region" description="Helical" evidence="2">
    <location>
        <begin position="31"/>
        <end position="53"/>
    </location>
</feature>
<feature type="region of interest" description="Disordered" evidence="1">
    <location>
        <begin position="283"/>
        <end position="312"/>
    </location>
</feature>
<evidence type="ECO:0000256" key="1">
    <source>
        <dbReference type="SAM" id="MobiDB-lite"/>
    </source>
</evidence>
<dbReference type="SUPFAM" id="SSF81321">
    <property type="entry name" value="Family A G protein-coupled receptor-like"/>
    <property type="match status" value="1"/>
</dbReference>
<dbReference type="PANTHER" id="PTHR23360:SF69">
    <property type="entry name" value="G-PROTEIN COUPLED RECEPTORS FAMILY 1 PROFILE DOMAIN-CONTAINING PROTEIN-RELATED"/>
    <property type="match status" value="1"/>
</dbReference>
<dbReference type="Pfam" id="PF10320">
    <property type="entry name" value="7TM_GPCR_Srsx"/>
    <property type="match status" value="1"/>
</dbReference>
<dbReference type="InterPro" id="IPR047130">
    <property type="entry name" value="7TM_GPCR_Srsx_nematod"/>
</dbReference>
<feature type="transmembrane region" description="Helical" evidence="2">
    <location>
        <begin position="150"/>
        <end position="174"/>
    </location>
</feature>
<accession>A0A914H972</accession>
<dbReference type="WBParaSite" id="Gr19_v10_g14938.t1">
    <property type="protein sequence ID" value="Gr19_v10_g14938.t1"/>
    <property type="gene ID" value="Gr19_v10_g14938"/>
</dbReference>
<dbReference type="AlphaFoldDB" id="A0A914H972"/>
<feature type="transmembrane region" description="Helical" evidence="2">
    <location>
        <begin position="73"/>
        <end position="100"/>
    </location>
</feature>